<dbReference type="Gene3D" id="3.40.47.10">
    <property type="match status" value="1"/>
</dbReference>
<evidence type="ECO:0000313" key="5">
    <source>
        <dbReference type="EMBL" id="AQS99261.1"/>
    </source>
</evidence>
<dbReference type="PANTHER" id="PTHR43775:SF37">
    <property type="entry name" value="SI:DKEY-61P9.11"/>
    <property type="match status" value="1"/>
</dbReference>
<feature type="domain" description="Ketosynthase family 3 (KS3)" evidence="4">
    <location>
        <begin position="263"/>
        <end position="687"/>
    </location>
</feature>
<dbReference type="InterPro" id="IPR050091">
    <property type="entry name" value="PKS_NRPS_Biosynth_Enz"/>
</dbReference>
<reference evidence="5" key="1">
    <citation type="journal article" date="2017" name="J. Eukaryot. Microbiol.">
        <title>Role of Modular Polyketide Synthases in the Production of Polyether Ladder Compounds in Ciguatoxin-producing Gambierdiscus polynesiensis and G.excentricus (Dinophyceae).</title>
        <authorList>
            <person name="Kohli G.S."/>
            <person name="Campbell K."/>
            <person name="John U."/>
            <person name="Smith K.F."/>
            <person name="Fraga S."/>
            <person name="Rhodes L.L."/>
            <person name="Murray S.A."/>
        </authorList>
    </citation>
    <scope>NUCLEOTIDE SEQUENCE</scope>
    <source>
        <strain evidence="5">Contig_24229</strain>
    </source>
</reference>
<evidence type="ECO:0000259" key="4">
    <source>
        <dbReference type="PROSITE" id="PS52004"/>
    </source>
</evidence>
<keyword evidence="2" id="KW-0597">Phosphoprotein</keyword>
<dbReference type="SUPFAM" id="SSF53901">
    <property type="entry name" value="Thiolase-like"/>
    <property type="match status" value="1"/>
</dbReference>
<evidence type="ECO:0000256" key="1">
    <source>
        <dbReference type="ARBA" id="ARBA00022450"/>
    </source>
</evidence>
<dbReference type="InterPro" id="IPR030834">
    <property type="entry name" value="PKS_assoc_dom"/>
</dbReference>
<dbReference type="InterPro" id="IPR014031">
    <property type="entry name" value="Ketoacyl_synth_C"/>
</dbReference>
<name>A0A1S6K872_9DINO</name>
<dbReference type="GO" id="GO:0004312">
    <property type="term" value="F:fatty acid synthase activity"/>
    <property type="evidence" value="ECO:0007669"/>
    <property type="project" value="TreeGrafter"/>
</dbReference>
<evidence type="ECO:0000256" key="2">
    <source>
        <dbReference type="ARBA" id="ARBA00022553"/>
    </source>
</evidence>
<sequence length="1134" mass="123636">MAEESAGGEPPPEEDQEVLALAWPVDDEAFAMFGFTAVEALMMKGYCLMRLPDADACRSAVTAAQRLGGFNLLQKKLEESLLGSSANCVIQWLDGSEPPVLQELCDHILNFHEMLQPIAGEFLGFRPAPAPSGVMARLPMLGTGEQRPVLEEADIADGVVAQHLDFIRRRRLCMMLMAGGGEVELRPRAGSEWPGAMIAESEGSLLVFRHDQLGYSYQPRQMNDLVLQAWILEEPDRLQISSFEGDAEGMQALMEVAAPIPLAKHVHVMSGMCNFPSAGLQVGRAWLGFAAMTDGFTEIPAGRWEMSWYYTDDPNGIGKSFTKHSALLGDDVLRGFDNRFFGIEDEVAFLVPPLQRLLLETSYEAFALAGWNRASLKGKPIAASIADIGADWDIFHGYQANTTAWLKASTIHSIPSAARLCTTLQLTGPVTQVDTACSSSLVSANIIHSLLRQHRIKEITWGLSMGTQNILTPWSFIGLSGAGMLGRSGRCLTFDQSANGYNRGEGCGGLLLKFGEDPNDIRDRLAVFVSSFINQDGRSASLTAPNGPSQQACVRGSLRDARVVPEDLNFTENHGTGTALGDPIEVGSIRACFNKRAAPLPITSGKSHVGHLESTAGSVGLVKVLGSLLHAAAPPNVHIRQLNAHIEEEGFPACWPTELTDTNTEECFGGLNSFGFGGTNSRGDLWATKVNGLYEGSEHKRLKELKPQQVRALDVITVTCPRCLGPMCWVSSQAAPDVPRKSTPICPAVREDAPRAYEHCSNCYRGGYVYGEPAVSTAPDQGSQMFMVGTWSAWSSFDEMEFIEDGGCGYYRGHIRLGDTALELFHLVLDRNLSRAIHPIVPKADQKKRVCGPSKSTQDRNWVIDGRVDGALPGAVYEVRLTWAATHKSISWKLAEGKQAPAAEPQQRHSYAILGSLTRWQPLELKPSDEDPEVLEFHGKMNAKEEEFLFLRDRDRRQFIYPLHSWPSCGPVMGPDEGGYLKRWVVQGEMREAVKVTLSIKRGAFEVTAATASAGSASWCSGPHGRNAYCLVGSWNGWACCDMVASTPLRHTARFTIGRLWREEFHFLVNGCEGLRLYPNTASATPGHGILCGPDSRGSGLNWAVEGPEGQLMEVVLDLDAEDNCRMVSCGPAA</sequence>
<organism evidence="5">
    <name type="scientific">Gambierdiscus excentricus</name>
    <dbReference type="NCBI Taxonomy" id="986170"/>
    <lineage>
        <taxon>Eukaryota</taxon>
        <taxon>Sar</taxon>
        <taxon>Alveolata</taxon>
        <taxon>Dinophyceae</taxon>
        <taxon>Gonyaulacales</taxon>
        <taxon>Pyrocystaceae</taxon>
        <taxon>Gambierdiscus</taxon>
    </lineage>
</organism>
<keyword evidence="3" id="KW-0808">Transferase</keyword>
<protein>
    <submittedName>
        <fullName evidence="5">Type I polyketide synthase</fullName>
    </submittedName>
</protein>
<keyword evidence="1" id="KW-0596">Phosphopantetheine</keyword>
<dbReference type="CDD" id="cd00833">
    <property type="entry name" value="PKS"/>
    <property type="match status" value="1"/>
</dbReference>
<dbReference type="Pfam" id="PF02801">
    <property type="entry name" value="Ketoacyl-synt_C"/>
    <property type="match status" value="1"/>
</dbReference>
<dbReference type="InterPro" id="IPR014030">
    <property type="entry name" value="Ketoacyl_synth_N"/>
</dbReference>
<dbReference type="NCBIfam" id="TIGR04556">
    <property type="entry name" value="PKS_assoc"/>
    <property type="match status" value="1"/>
</dbReference>
<dbReference type="SMART" id="SM00825">
    <property type="entry name" value="PKS_KS"/>
    <property type="match status" value="1"/>
</dbReference>
<dbReference type="PANTHER" id="PTHR43775">
    <property type="entry name" value="FATTY ACID SYNTHASE"/>
    <property type="match status" value="1"/>
</dbReference>
<dbReference type="Pfam" id="PF00109">
    <property type="entry name" value="ketoacyl-synt"/>
    <property type="match status" value="1"/>
</dbReference>
<accession>A0A1S6K872</accession>
<dbReference type="InterPro" id="IPR016039">
    <property type="entry name" value="Thiolase-like"/>
</dbReference>
<comment type="similarity">
    <text evidence="3">Belongs to the thiolase-like superfamily. Beta-ketoacyl-ACP synthases family.</text>
</comment>
<proteinExistence type="inferred from homology"/>
<evidence type="ECO:0000256" key="3">
    <source>
        <dbReference type="RuleBase" id="RU003694"/>
    </source>
</evidence>
<dbReference type="EMBL" id="KX395843">
    <property type="protein sequence ID" value="AQS99261.1"/>
    <property type="molecule type" value="Transcribed_RNA"/>
</dbReference>
<dbReference type="PROSITE" id="PS52004">
    <property type="entry name" value="KS3_2"/>
    <property type="match status" value="1"/>
</dbReference>
<dbReference type="GO" id="GO:0006633">
    <property type="term" value="P:fatty acid biosynthetic process"/>
    <property type="evidence" value="ECO:0007669"/>
    <property type="project" value="TreeGrafter"/>
</dbReference>
<dbReference type="InterPro" id="IPR020841">
    <property type="entry name" value="PKS_Beta-ketoAc_synthase_dom"/>
</dbReference>
<dbReference type="AlphaFoldDB" id="A0A1S6K872"/>